<evidence type="ECO:0000313" key="3">
    <source>
        <dbReference type="EMBL" id="CAG8541258.1"/>
    </source>
</evidence>
<keyword evidence="1" id="KW-0880">Kelch repeat</keyword>
<dbReference type="Pfam" id="PF24681">
    <property type="entry name" value="Kelch_KLHDC2_KLHL20_DRC7"/>
    <property type="match status" value="1"/>
</dbReference>
<dbReference type="SUPFAM" id="SSF117281">
    <property type="entry name" value="Kelch motif"/>
    <property type="match status" value="1"/>
</dbReference>
<evidence type="ECO:0000256" key="1">
    <source>
        <dbReference type="ARBA" id="ARBA00022441"/>
    </source>
</evidence>
<sequence>MIPKESPIKSSIRGYNLSNEIFFLDLASSFSTTSPLYVDLPEMSYGSEKGTAVFGGPNKNDVYLVGGVFQNLMLLNQIDHNVMITLNQTLMLNELLNTWNVIDKHIFIYRPTTKTWIIPDVQEEKPPIRRRSTSTVIDQNRKIYMFGGRAQLDTGSLTFICFNDLYTYDTSISKWNNINAENAPLPQSHSTATLLPNSKILYIGGVYQNSPREVALQIDMNNVNHCLPISRKILIPNAINHVY</sequence>
<comment type="caution">
    <text evidence="3">The sequence shown here is derived from an EMBL/GenBank/DDBJ whole genome shotgun (WGS) entry which is preliminary data.</text>
</comment>
<evidence type="ECO:0000256" key="2">
    <source>
        <dbReference type="ARBA" id="ARBA00022737"/>
    </source>
</evidence>
<accession>A0ABN7UD03</accession>
<name>A0ABN7UD03_GIGMA</name>
<dbReference type="EMBL" id="CAJVQB010001571">
    <property type="protein sequence ID" value="CAG8541258.1"/>
    <property type="molecule type" value="Genomic_DNA"/>
</dbReference>
<gene>
    <name evidence="3" type="ORF">GMARGA_LOCUS4093</name>
</gene>
<organism evidence="3 4">
    <name type="scientific">Gigaspora margarita</name>
    <dbReference type="NCBI Taxonomy" id="4874"/>
    <lineage>
        <taxon>Eukaryota</taxon>
        <taxon>Fungi</taxon>
        <taxon>Fungi incertae sedis</taxon>
        <taxon>Mucoromycota</taxon>
        <taxon>Glomeromycotina</taxon>
        <taxon>Glomeromycetes</taxon>
        <taxon>Diversisporales</taxon>
        <taxon>Gigasporaceae</taxon>
        <taxon>Gigaspora</taxon>
    </lineage>
</organism>
<reference evidence="3 4" key="1">
    <citation type="submission" date="2021-06" db="EMBL/GenBank/DDBJ databases">
        <authorList>
            <person name="Kallberg Y."/>
            <person name="Tangrot J."/>
            <person name="Rosling A."/>
        </authorList>
    </citation>
    <scope>NUCLEOTIDE SEQUENCE [LARGE SCALE GENOMIC DNA]</scope>
    <source>
        <strain evidence="3 4">120-4 pot B 10/14</strain>
    </source>
</reference>
<keyword evidence="4" id="KW-1185">Reference proteome</keyword>
<protein>
    <submittedName>
        <fullName evidence="3">15769_t:CDS:1</fullName>
    </submittedName>
</protein>
<dbReference type="PANTHER" id="PTHR46093:SF18">
    <property type="entry name" value="FIBRONECTIN TYPE-III DOMAIN-CONTAINING PROTEIN"/>
    <property type="match status" value="1"/>
</dbReference>
<evidence type="ECO:0000313" key="4">
    <source>
        <dbReference type="Proteomes" id="UP000789901"/>
    </source>
</evidence>
<keyword evidence="2" id="KW-0677">Repeat</keyword>
<dbReference type="InterPro" id="IPR015915">
    <property type="entry name" value="Kelch-typ_b-propeller"/>
</dbReference>
<dbReference type="Proteomes" id="UP000789901">
    <property type="component" value="Unassembled WGS sequence"/>
</dbReference>
<proteinExistence type="predicted"/>
<dbReference type="PANTHER" id="PTHR46093">
    <property type="entry name" value="ACYL-COA-BINDING DOMAIN-CONTAINING PROTEIN 5"/>
    <property type="match status" value="1"/>
</dbReference>
<dbReference type="Gene3D" id="2.120.10.80">
    <property type="entry name" value="Kelch-type beta propeller"/>
    <property type="match status" value="1"/>
</dbReference>